<dbReference type="Proteomes" id="UP000026961">
    <property type="component" value="Chromosome 6"/>
</dbReference>
<sequence>MDFGAIFLVKPSLVGCPCFLKSTDISILENGIKCGHPVLLIAGNIDQDTVSIQSLWPIRLEVYRSMETARIKNLDDITFQLEAESGLKGEEILGGRCFECNGSVMVGTHYSPYQKDAVEKAIAVAGVYTLLRLASKVLVK</sequence>
<dbReference type="HOGENOM" id="CLU_154134_0_0_1"/>
<reference evidence="1" key="1">
    <citation type="submission" date="2015-04" db="UniProtKB">
        <authorList>
            <consortium name="EnsemblPlants"/>
        </authorList>
    </citation>
    <scope>IDENTIFICATION</scope>
</reference>
<protein>
    <submittedName>
        <fullName evidence="1">Uncharacterized protein</fullName>
    </submittedName>
</protein>
<keyword evidence="2" id="KW-1185">Reference proteome</keyword>
<name>A0A0E0A455_9ORYZ</name>
<dbReference type="AlphaFoldDB" id="A0A0E0A455"/>
<evidence type="ECO:0000313" key="2">
    <source>
        <dbReference type="Proteomes" id="UP000026961"/>
    </source>
</evidence>
<dbReference type="Gramene" id="OGLUM06G00870.3">
    <property type="protein sequence ID" value="OGLUM06G00870.3"/>
    <property type="gene ID" value="OGLUM06G00870"/>
</dbReference>
<dbReference type="EnsemblPlants" id="OGLUM06G00870.3">
    <property type="protein sequence ID" value="OGLUM06G00870.3"/>
    <property type="gene ID" value="OGLUM06G00870"/>
</dbReference>
<proteinExistence type="predicted"/>
<organism evidence="1">
    <name type="scientific">Oryza glumipatula</name>
    <dbReference type="NCBI Taxonomy" id="40148"/>
    <lineage>
        <taxon>Eukaryota</taxon>
        <taxon>Viridiplantae</taxon>
        <taxon>Streptophyta</taxon>
        <taxon>Embryophyta</taxon>
        <taxon>Tracheophyta</taxon>
        <taxon>Spermatophyta</taxon>
        <taxon>Magnoliopsida</taxon>
        <taxon>Liliopsida</taxon>
        <taxon>Poales</taxon>
        <taxon>Poaceae</taxon>
        <taxon>BOP clade</taxon>
        <taxon>Oryzoideae</taxon>
        <taxon>Oryzeae</taxon>
        <taxon>Oryzinae</taxon>
        <taxon>Oryza</taxon>
    </lineage>
</organism>
<reference evidence="1" key="2">
    <citation type="submission" date="2018-05" db="EMBL/GenBank/DDBJ databases">
        <title>OgluRS3 (Oryza glumaepatula Reference Sequence Version 3).</title>
        <authorList>
            <person name="Zhang J."/>
            <person name="Kudrna D."/>
            <person name="Lee S."/>
            <person name="Talag J."/>
            <person name="Welchert J."/>
            <person name="Wing R.A."/>
        </authorList>
    </citation>
    <scope>NUCLEOTIDE SEQUENCE [LARGE SCALE GENOMIC DNA]</scope>
</reference>
<evidence type="ECO:0000313" key="1">
    <source>
        <dbReference type="EnsemblPlants" id="OGLUM06G00870.3"/>
    </source>
</evidence>
<accession>A0A0E0A455</accession>